<dbReference type="PANTHER" id="PTHR23272:SF184">
    <property type="entry name" value="OS03G0311250 PROTEIN"/>
    <property type="match status" value="1"/>
</dbReference>
<sequence>MYGEYDGDTLLEQIQQVTYELFDEYKGIYSPASVSLIESNRQSEFINSDAKSMKSSILNKVRKFKTSEGSKGKYMSSRPELERYLNEEGAEEDVEILDWWKLNSPRFPVLSRMTRDIIAMPVVQGLICGQDWLRAKLRNDRKKVVNVEESLNELEDLEEDLQKDGANESPVYVSTENEAIY</sequence>
<organism evidence="3 4">
    <name type="scientific">Heracleum sosnowskyi</name>
    <dbReference type="NCBI Taxonomy" id="360622"/>
    <lineage>
        <taxon>Eukaryota</taxon>
        <taxon>Viridiplantae</taxon>
        <taxon>Streptophyta</taxon>
        <taxon>Embryophyta</taxon>
        <taxon>Tracheophyta</taxon>
        <taxon>Spermatophyta</taxon>
        <taxon>Magnoliopsida</taxon>
        <taxon>eudicotyledons</taxon>
        <taxon>Gunneridae</taxon>
        <taxon>Pentapetalae</taxon>
        <taxon>asterids</taxon>
        <taxon>campanulids</taxon>
        <taxon>Apiales</taxon>
        <taxon>Apiaceae</taxon>
        <taxon>Apioideae</taxon>
        <taxon>apioid superclade</taxon>
        <taxon>Tordylieae</taxon>
        <taxon>Tordyliinae</taxon>
        <taxon>Heracleum</taxon>
    </lineage>
</organism>
<evidence type="ECO:0000313" key="4">
    <source>
        <dbReference type="Proteomes" id="UP001237642"/>
    </source>
</evidence>
<dbReference type="SUPFAM" id="SSF53098">
    <property type="entry name" value="Ribonuclease H-like"/>
    <property type="match status" value="1"/>
</dbReference>
<protein>
    <recommendedName>
        <fullName evidence="2">HAT C-terminal dimerisation domain-containing protein</fullName>
    </recommendedName>
</protein>
<name>A0AAD8JGT8_9APIA</name>
<evidence type="ECO:0000256" key="1">
    <source>
        <dbReference type="SAM" id="Coils"/>
    </source>
</evidence>
<dbReference type="Proteomes" id="UP001237642">
    <property type="component" value="Unassembled WGS sequence"/>
</dbReference>
<dbReference type="AlphaFoldDB" id="A0AAD8JGT8"/>
<dbReference type="EMBL" id="JAUIZM010000001">
    <property type="protein sequence ID" value="KAK1404122.1"/>
    <property type="molecule type" value="Genomic_DNA"/>
</dbReference>
<keyword evidence="1" id="KW-0175">Coiled coil</keyword>
<dbReference type="GO" id="GO:0046983">
    <property type="term" value="F:protein dimerization activity"/>
    <property type="evidence" value="ECO:0007669"/>
    <property type="project" value="InterPro"/>
</dbReference>
<evidence type="ECO:0000259" key="2">
    <source>
        <dbReference type="Pfam" id="PF05699"/>
    </source>
</evidence>
<accession>A0AAD8JGT8</accession>
<dbReference type="Pfam" id="PF05699">
    <property type="entry name" value="Dimer_Tnp_hAT"/>
    <property type="match status" value="1"/>
</dbReference>
<evidence type="ECO:0000313" key="3">
    <source>
        <dbReference type="EMBL" id="KAK1404122.1"/>
    </source>
</evidence>
<feature type="coiled-coil region" evidence="1">
    <location>
        <begin position="137"/>
        <end position="167"/>
    </location>
</feature>
<feature type="domain" description="HAT C-terminal dimerisation" evidence="2">
    <location>
        <begin position="80"/>
        <end position="122"/>
    </location>
</feature>
<proteinExistence type="predicted"/>
<keyword evidence="4" id="KW-1185">Reference proteome</keyword>
<dbReference type="InterPro" id="IPR008906">
    <property type="entry name" value="HATC_C_dom"/>
</dbReference>
<comment type="caution">
    <text evidence="3">The sequence shown here is derived from an EMBL/GenBank/DDBJ whole genome shotgun (WGS) entry which is preliminary data.</text>
</comment>
<dbReference type="PANTHER" id="PTHR23272">
    <property type="entry name" value="BED FINGER-RELATED"/>
    <property type="match status" value="1"/>
</dbReference>
<reference evidence="3" key="1">
    <citation type="submission" date="2023-02" db="EMBL/GenBank/DDBJ databases">
        <title>Genome of toxic invasive species Heracleum sosnowskyi carries increased number of genes despite the absence of recent whole-genome duplications.</title>
        <authorList>
            <person name="Schelkunov M."/>
            <person name="Shtratnikova V."/>
            <person name="Makarenko M."/>
            <person name="Klepikova A."/>
            <person name="Omelchenko D."/>
            <person name="Novikova G."/>
            <person name="Obukhova E."/>
            <person name="Bogdanov V."/>
            <person name="Penin A."/>
            <person name="Logacheva M."/>
        </authorList>
    </citation>
    <scope>NUCLEOTIDE SEQUENCE</scope>
    <source>
        <strain evidence="3">Hsosn_3</strain>
        <tissue evidence="3">Leaf</tissue>
    </source>
</reference>
<reference evidence="3" key="2">
    <citation type="submission" date="2023-05" db="EMBL/GenBank/DDBJ databases">
        <authorList>
            <person name="Schelkunov M.I."/>
        </authorList>
    </citation>
    <scope>NUCLEOTIDE SEQUENCE</scope>
    <source>
        <strain evidence="3">Hsosn_3</strain>
        <tissue evidence="3">Leaf</tissue>
    </source>
</reference>
<gene>
    <name evidence="3" type="ORF">POM88_003727</name>
</gene>
<dbReference type="InterPro" id="IPR012337">
    <property type="entry name" value="RNaseH-like_sf"/>
</dbReference>